<name>A0A6M0R6Q5_9CLOT</name>
<keyword evidence="2" id="KW-1185">Reference proteome</keyword>
<protein>
    <submittedName>
        <fullName evidence="1">Uncharacterized protein</fullName>
    </submittedName>
</protein>
<evidence type="ECO:0000313" key="1">
    <source>
        <dbReference type="EMBL" id="NEZ45876.1"/>
    </source>
</evidence>
<proteinExistence type="predicted"/>
<dbReference type="RefSeq" id="WP_163248248.1">
    <property type="nucleotide sequence ID" value="NZ_SXDP01000001.1"/>
</dbReference>
<accession>A0A6M0R6Q5</accession>
<dbReference type="Proteomes" id="UP000473885">
    <property type="component" value="Unassembled WGS sequence"/>
</dbReference>
<sequence length="61" mass="6780">MNELQMMHVANVCDGYEAIDEGFISNIGSYNSKSCVNCKNLVNGECIKDLYDKVLTSLDQT</sequence>
<reference evidence="1 2" key="1">
    <citation type="submission" date="2019-04" db="EMBL/GenBank/DDBJ databases">
        <title>Genome sequencing of Clostridium botulinum Groups I-IV and Clostridium butyricum.</title>
        <authorList>
            <person name="Brunt J."/>
            <person name="Van Vliet A.H.M."/>
            <person name="Stringer S.C."/>
            <person name="Carter A.T."/>
            <person name="Peck M.W."/>
        </authorList>
    </citation>
    <scope>NUCLEOTIDE SEQUENCE [LARGE SCALE GENOMIC DNA]</scope>
    <source>
        <strain evidence="1 2">IFR 18/094</strain>
    </source>
</reference>
<evidence type="ECO:0000313" key="2">
    <source>
        <dbReference type="Proteomes" id="UP000473885"/>
    </source>
</evidence>
<dbReference type="EMBL" id="SXDP01000001">
    <property type="protein sequence ID" value="NEZ45876.1"/>
    <property type="molecule type" value="Genomic_DNA"/>
</dbReference>
<organism evidence="1 2">
    <name type="scientific">Clostridium niameyense</name>
    <dbReference type="NCBI Taxonomy" id="1622073"/>
    <lineage>
        <taxon>Bacteria</taxon>
        <taxon>Bacillati</taxon>
        <taxon>Bacillota</taxon>
        <taxon>Clostridia</taxon>
        <taxon>Eubacteriales</taxon>
        <taxon>Clostridiaceae</taxon>
        <taxon>Clostridium</taxon>
    </lineage>
</organism>
<gene>
    <name evidence="1" type="ORF">FDF74_01470</name>
</gene>
<comment type="caution">
    <text evidence="1">The sequence shown here is derived from an EMBL/GenBank/DDBJ whole genome shotgun (WGS) entry which is preliminary data.</text>
</comment>
<dbReference type="AlphaFoldDB" id="A0A6M0R6Q5"/>